<dbReference type="Proteomes" id="UP000242814">
    <property type="component" value="Unassembled WGS sequence"/>
</dbReference>
<evidence type="ECO:0000256" key="3">
    <source>
        <dbReference type="ARBA" id="ARBA00022692"/>
    </source>
</evidence>
<dbReference type="GO" id="GO:0055085">
    <property type="term" value="P:transmembrane transport"/>
    <property type="evidence" value="ECO:0007669"/>
    <property type="project" value="TreeGrafter"/>
</dbReference>
<dbReference type="InterPro" id="IPR032800">
    <property type="entry name" value="TRP_N"/>
</dbReference>
<dbReference type="InterPro" id="IPR010308">
    <property type="entry name" value="TRP_C"/>
</dbReference>
<dbReference type="VEuPathDB" id="FungiDB:PADG_04660"/>
<dbReference type="GO" id="GO:0016020">
    <property type="term" value="C:membrane"/>
    <property type="evidence" value="ECO:0007669"/>
    <property type="project" value="UniProtKB-SubCell"/>
</dbReference>
<dbReference type="Pfam" id="PF06011">
    <property type="entry name" value="TRP"/>
    <property type="match status" value="1"/>
</dbReference>
<evidence type="ECO:0000256" key="1">
    <source>
        <dbReference type="ARBA" id="ARBA00004141"/>
    </source>
</evidence>
<accession>A0A1D2JP25</accession>
<protein>
    <recommendedName>
        <fullName evidence="12">TRP C-terminal domain-containing protein</fullName>
    </recommendedName>
</protein>
<feature type="transmembrane region" description="Helical" evidence="7">
    <location>
        <begin position="403"/>
        <end position="423"/>
    </location>
</feature>
<evidence type="ECO:0000256" key="5">
    <source>
        <dbReference type="ARBA" id="ARBA00022989"/>
    </source>
</evidence>
<feature type="transmembrane region" description="Helical" evidence="7">
    <location>
        <begin position="435"/>
        <end position="454"/>
    </location>
</feature>
<evidence type="ECO:0000259" key="8">
    <source>
        <dbReference type="Pfam" id="PF06011"/>
    </source>
</evidence>
<dbReference type="PANTHER" id="PTHR31145">
    <property type="entry name" value="INTEGRAL MEMBRANE PROTEIN (AFU_ORTHOLOGUE AFUA_7G01610)"/>
    <property type="match status" value="1"/>
</dbReference>
<comment type="subcellular location">
    <subcellularLocation>
        <location evidence="1">Membrane</location>
        <topology evidence="1">Multi-pass membrane protein</topology>
    </subcellularLocation>
</comment>
<evidence type="ECO:0000313" key="10">
    <source>
        <dbReference type="EMBL" id="ODH44947.1"/>
    </source>
</evidence>
<evidence type="ECO:0000313" key="11">
    <source>
        <dbReference type="Proteomes" id="UP000242814"/>
    </source>
</evidence>
<reference evidence="10 11" key="1">
    <citation type="submission" date="2016-06" db="EMBL/GenBank/DDBJ databases">
        <authorList>
            <person name="Kjaerup R.B."/>
            <person name="Dalgaard T.S."/>
            <person name="Juul-Madsen H.R."/>
        </authorList>
    </citation>
    <scope>NUCLEOTIDE SEQUENCE [LARGE SCALE GENOMIC DNA]</scope>
    <source>
        <strain evidence="10 11">Pb300</strain>
    </source>
</reference>
<comment type="caution">
    <text evidence="10">The sequence shown here is derived from an EMBL/GenBank/DDBJ whole genome shotgun (WGS) entry which is preliminary data.</text>
</comment>
<feature type="transmembrane region" description="Helical" evidence="7">
    <location>
        <begin position="125"/>
        <end position="146"/>
    </location>
</feature>
<evidence type="ECO:0000256" key="6">
    <source>
        <dbReference type="ARBA" id="ARBA00023136"/>
    </source>
</evidence>
<comment type="similarity">
    <text evidence="2">Belongs to the transient receptor potential (TRP) ion channel family.</text>
</comment>
<dbReference type="AlphaFoldDB" id="A0A1D2JP25"/>
<dbReference type="VEuPathDB" id="FungiDB:PABG_04284"/>
<evidence type="ECO:0008006" key="12">
    <source>
        <dbReference type="Google" id="ProtNLM"/>
    </source>
</evidence>
<sequence>MNSSIPIEANGILPLSTFGISLLPEVALKIPDFEGAAVLRLFANSSQSEMGCYSSFVTNGVTLAHPFAATSILGMLVLCGIFSSTALAIYGADVALFWSNYTHSPSVFVSFSILHHIYLSGALPLNWPSVLVAFWSNFAWFSGIIYNEKMQSAINQIIGTRRGDNRQRGESLARISNSNSRPRFNISKIYNRKLHPATSNVEMPQKHFGSLLLQQDIFRSSKRSPWFGTAIKPGLSLPGDNHGFAGTLAREKIPTSSGSASVIALSSAGFILLFIGMWTIMGYAVSYRLRSGKFVCYSDRLLVVCTKVFGLFPCYQLARRSRLGQSEEVMKVLVSILWWKVCEMDTISPFIHQTPIHEDTRFLQQFGWLSAGYRRSTWWFFTVWLGYEFIRACLIGVNSSNAMIQVFGLLAVECIALVCLCWLRPFETTRINILMVYLLGFSKVITVALSSLFYPHFNLERSTTTIIGFAIIITQGLLTSCLLIYIFLGVISSFISITRHHTEPSSIETTNNGTLTRLRKNQLVYIERFLCGLCRPRPPKTSEEPEIQERPSFHFDSFQSCPKIEHAETDNSSTLYSVHQSDMAYSYNSESRTIPHHQSSYDSMKTLHSNPCLCPRQYSCLRSVLTRNKLTPRSSSPISPLGTIHSESRTLHEELAADPRWQAAYQGLV</sequence>
<dbReference type="PANTHER" id="PTHR31145:SF7">
    <property type="entry name" value="TRP-LIKE ION CHANNEL"/>
    <property type="match status" value="1"/>
</dbReference>
<feature type="transmembrane region" description="Helical" evidence="7">
    <location>
        <begin position="101"/>
        <end position="119"/>
    </location>
</feature>
<feature type="transmembrane region" description="Helical" evidence="7">
    <location>
        <begin position="67"/>
        <end position="89"/>
    </location>
</feature>
<keyword evidence="3 7" id="KW-0812">Transmembrane</keyword>
<proteinExistence type="inferred from homology"/>
<feature type="transmembrane region" description="Helical" evidence="7">
    <location>
        <begin position="260"/>
        <end position="281"/>
    </location>
</feature>
<keyword evidence="4" id="KW-0732">Signal</keyword>
<keyword evidence="6 7" id="KW-0472">Membrane</keyword>
<dbReference type="Pfam" id="PF14558">
    <property type="entry name" value="TRP_N"/>
    <property type="match status" value="1"/>
</dbReference>
<evidence type="ECO:0000256" key="4">
    <source>
        <dbReference type="ARBA" id="ARBA00022729"/>
    </source>
</evidence>
<feature type="domain" description="TRP C-terminal" evidence="8">
    <location>
        <begin position="268"/>
        <end position="502"/>
    </location>
</feature>
<gene>
    <name evidence="10" type="ORF">ACO22_00570</name>
</gene>
<dbReference type="EMBL" id="LZYO01000011">
    <property type="protein sequence ID" value="ODH44947.1"/>
    <property type="molecule type" value="Genomic_DNA"/>
</dbReference>
<organism evidence="10 11">
    <name type="scientific">Paracoccidioides brasiliensis</name>
    <dbReference type="NCBI Taxonomy" id="121759"/>
    <lineage>
        <taxon>Eukaryota</taxon>
        <taxon>Fungi</taxon>
        <taxon>Dikarya</taxon>
        <taxon>Ascomycota</taxon>
        <taxon>Pezizomycotina</taxon>
        <taxon>Eurotiomycetes</taxon>
        <taxon>Eurotiomycetidae</taxon>
        <taxon>Onygenales</taxon>
        <taxon>Ajellomycetaceae</taxon>
        <taxon>Paracoccidioides</taxon>
    </lineage>
</organism>
<dbReference type="InterPro" id="IPR040241">
    <property type="entry name" value="TRP_Flc/Pkd2-like"/>
</dbReference>
<feature type="transmembrane region" description="Helical" evidence="7">
    <location>
        <begin position="378"/>
        <end position="397"/>
    </location>
</feature>
<evidence type="ECO:0000256" key="7">
    <source>
        <dbReference type="SAM" id="Phobius"/>
    </source>
</evidence>
<evidence type="ECO:0000256" key="2">
    <source>
        <dbReference type="ARBA" id="ARBA00010642"/>
    </source>
</evidence>
<keyword evidence="5 7" id="KW-1133">Transmembrane helix</keyword>
<evidence type="ECO:0000259" key="9">
    <source>
        <dbReference type="Pfam" id="PF14558"/>
    </source>
</evidence>
<name>A0A1D2JP25_PARBR</name>
<dbReference type="GO" id="GO:0009272">
    <property type="term" value="P:fungal-type cell wall biogenesis"/>
    <property type="evidence" value="ECO:0007669"/>
    <property type="project" value="TreeGrafter"/>
</dbReference>
<feature type="domain" description="ML-like" evidence="9">
    <location>
        <begin position="4"/>
        <end position="62"/>
    </location>
</feature>
<feature type="transmembrane region" description="Helical" evidence="7">
    <location>
        <begin position="466"/>
        <end position="491"/>
    </location>
</feature>